<organism evidence="8 9">
    <name type="scientific">Diploscapter pachys</name>
    <dbReference type="NCBI Taxonomy" id="2018661"/>
    <lineage>
        <taxon>Eukaryota</taxon>
        <taxon>Metazoa</taxon>
        <taxon>Ecdysozoa</taxon>
        <taxon>Nematoda</taxon>
        <taxon>Chromadorea</taxon>
        <taxon>Rhabditida</taxon>
        <taxon>Rhabditina</taxon>
        <taxon>Rhabditomorpha</taxon>
        <taxon>Rhabditoidea</taxon>
        <taxon>Rhabditidae</taxon>
        <taxon>Diploscapter</taxon>
    </lineage>
</organism>
<keyword evidence="4 6" id="KW-0788">Thiol protease</keyword>
<dbReference type="InterPro" id="IPR038765">
    <property type="entry name" value="Papain-like_cys_pep_sf"/>
</dbReference>
<dbReference type="InterPro" id="IPR036213">
    <property type="entry name" value="Calpain_III_sf"/>
</dbReference>
<dbReference type="InterPro" id="IPR022684">
    <property type="entry name" value="Calpain_cysteine_protease"/>
</dbReference>
<sequence>MRVRRFGDQDYDKLKKNCAKSGHLFVDTLFSPTNASLFLEQGRSSDIVWKRPAELHENPHLFVEGASPNDVTQGTLGNCWFVSACSALTHNSSLLDKVIPDAEKQEWSTKSIYAGIFRFRFWRFGEWVELVVDDLLPTRNGKLLFARSKTENEFWSALLEKAFAKLYGCYENLVGGHLSDALQDVSGGVAETISVGKFLKSDYNDSSCNLFNNLRTAFDSQALIVAAIAARTKEEIEQTLDCGLVKGHAYAVTAVKIVELESSNRIATISSHILGNSRKQKLIRLQNPWGEKEWNGPYSDNSREWDFVSDKQKKDLGITVDEDGEFWMPWESFVQYFTDISMCQLFNTSVFSLSKRYNEQIFFGEWSNHGAKSGAPKDRAGGCYNFAATFCSNPQYIFDVDTPNTDIMFALTQKDMNEGQKRRDPYITIGLHLMKVEANRKHRVHQPMQQIALSNYATARSVFMHLRSLDVGRYVLLPTTFAPKEQTTYMLRIYTPQKVKLFELTKHAPNAPLFGCASPTNICRVIIERAAIDAVTNEQIYCILHSEGKKFRTTSVPVGAQWDAQYLFHKSSKRIPFRVEIWKNTKLARDELLCAAELTVLIDNDKRPLELTLLSPQGVRSGVLYVNVAAYDDSMYL</sequence>
<evidence type="ECO:0000256" key="1">
    <source>
        <dbReference type="ARBA" id="ARBA00007623"/>
    </source>
</evidence>
<evidence type="ECO:0000313" key="8">
    <source>
        <dbReference type="EMBL" id="PAV78691.1"/>
    </source>
</evidence>
<dbReference type="EMBL" id="LIAE01007535">
    <property type="protein sequence ID" value="PAV78691.1"/>
    <property type="molecule type" value="Genomic_DNA"/>
</dbReference>
<evidence type="ECO:0000256" key="4">
    <source>
        <dbReference type="ARBA" id="ARBA00022807"/>
    </source>
</evidence>
<dbReference type="SMART" id="SM00230">
    <property type="entry name" value="CysPc"/>
    <property type="match status" value="1"/>
</dbReference>
<proteinExistence type="inferred from homology"/>
<evidence type="ECO:0000256" key="5">
    <source>
        <dbReference type="PIRSR" id="PIRSR622684-1"/>
    </source>
</evidence>
<dbReference type="GO" id="GO:0005737">
    <property type="term" value="C:cytoplasm"/>
    <property type="evidence" value="ECO:0007669"/>
    <property type="project" value="TreeGrafter"/>
</dbReference>
<dbReference type="InterPro" id="IPR001300">
    <property type="entry name" value="Peptidase_C2_calpain_cat"/>
</dbReference>
<dbReference type="OrthoDB" id="424753at2759"/>
<reference evidence="8 9" key="1">
    <citation type="journal article" date="2017" name="Curr. Biol.">
        <title>Genome architecture and evolution of a unichromosomal asexual nematode.</title>
        <authorList>
            <person name="Fradin H."/>
            <person name="Zegar C."/>
            <person name="Gutwein M."/>
            <person name="Lucas J."/>
            <person name="Kovtun M."/>
            <person name="Corcoran D."/>
            <person name="Baugh L.R."/>
            <person name="Kiontke K."/>
            <person name="Gunsalus K."/>
            <person name="Fitch D.H."/>
            <person name="Piano F."/>
        </authorList>
    </citation>
    <scope>NUCLEOTIDE SEQUENCE [LARGE SCALE GENOMIC DNA]</scope>
    <source>
        <strain evidence="8">PF1309</strain>
    </source>
</reference>
<dbReference type="SUPFAM" id="SSF49758">
    <property type="entry name" value="Calpain large subunit, middle domain (domain III)"/>
    <property type="match status" value="1"/>
</dbReference>
<dbReference type="Pfam" id="PF01067">
    <property type="entry name" value="Calpain_III"/>
    <property type="match status" value="1"/>
</dbReference>
<name>A0A2A2KXH2_9BILA</name>
<dbReference type="Pfam" id="PF00648">
    <property type="entry name" value="Peptidase_C2"/>
    <property type="match status" value="1"/>
</dbReference>
<dbReference type="Gene3D" id="3.90.70.10">
    <property type="entry name" value="Cysteine proteinases"/>
    <property type="match status" value="1"/>
</dbReference>
<dbReference type="CDD" id="cd00044">
    <property type="entry name" value="CysPc"/>
    <property type="match status" value="1"/>
</dbReference>
<evidence type="ECO:0000256" key="2">
    <source>
        <dbReference type="ARBA" id="ARBA00022670"/>
    </source>
</evidence>
<keyword evidence="2 6" id="KW-0645">Protease</keyword>
<keyword evidence="9" id="KW-1185">Reference proteome</keyword>
<dbReference type="PROSITE" id="PS00139">
    <property type="entry name" value="THIOL_PROTEASE_CYS"/>
    <property type="match status" value="1"/>
</dbReference>
<dbReference type="GO" id="GO:0006508">
    <property type="term" value="P:proteolysis"/>
    <property type="evidence" value="ECO:0007669"/>
    <property type="project" value="UniProtKB-KW"/>
</dbReference>
<comment type="similarity">
    <text evidence="1">Belongs to the peptidase C2 family.</text>
</comment>
<dbReference type="EMBL" id="LIAE01007535">
    <property type="protein sequence ID" value="PAV78690.1"/>
    <property type="molecule type" value="Genomic_DNA"/>
</dbReference>
<evidence type="ECO:0000256" key="3">
    <source>
        <dbReference type="ARBA" id="ARBA00022801"/>
    </source>
</evidence>
<dbReference type="PRINTS" id="PR00704">
    <property type="entry name" value="CALPAIN"/>
</dbReference>
<gene>
    <name evidence="8" type="ORF">WR25_21122</name>
</gene>
<comment type="caution">
    <text evidence="8">The sequence shown here is derived from an EMBL/GenBank/DDBJ whole genome shotgun (WGS) entry which is preliminary data.</text>
</comment>
<dbReference type="InterPro" id="IPR022683">
    <property type="entry name" value="Calpain_III"/>
</dbReference>
<keyword evidence="3 6" id="KW-0378">Hydrolase</keyword>
<dbReference type="Gene3D" id="2.60.120.380">
    <property type="match status" value="1"/>
</dbReference>
<dbReference type="Proteomes" id="UP000218231">
    <property type="component" value="Unassembled WGS sequence"/>
</dbReference>
<dbReference type="STRING" id="2018661.A0A2A2KXH2"/>
<feature type="active site" evidence="5 6">
    <location>
        <position position="287"/>
    </location>
</feature>
<dbReference type="AlphaFoldDB" id="A0A2A2KXH2"/>
<dbReference type="InterPro" id="IPR000169">
    <property type="entry name" value="Pept_cys_AS"/>
</dbReference>
<evidence type="ECO:0000313" key="9">
    <source>
        <dbReference type="Proteomes" id="UP000218231"/>
    </source>
</evidence>
<evidence type="ECO:0000259" key="7">
    <source>
        <dbReference type="PROSITE" id="PS50203"/>
    </source>
</evidence>
<accession>A0A2A2KXH2</accession>
<dbReference type="PANTHER" id="PTHR10183:SF379">
    <property type="entry name" value="CALPAIN-5"/>
    <property type="match status" value="1"/>
</dbReference>
<dbReference type="GO" id="GO:0004198">
    <property type="term" value="F:calcium-dependent cysteine-type endopeptidase activity"/>
    <property type="evidence" value="ECO:0007669"/>
    <property type="project" value="InterPro"/>
</dbReference>
<dbReference type="PROSITE" id="PS50203">
    <property type="entry name" value="CALPAIN_CAT"/>
    <property type="match status" value="1"/>
</dbReference>
<feature type="active site" evidence="5 6">
    <location>
        <position position="248"/>
    </location>
</feature>
<feature type="active site" evidence="5 6">
    <location>
        <position position="79"/>
    </location>
</feature>
<protein>
    <recommendedName>
        <fullName evidence="7">Calpain catalytic domain-containing protein</fullName>
    </recommendedName>
</protein>
<evidence type="ECO:0000256" key="6">
    <source>
        <dbReference type="PROSITE-ProRule" id="PRU00239"/>
    </source>
</evidence>
<dbReference type="FunFam" id="3.90.70.10:FF:000114">
    <property type="entry name" value="Calpain a"/>
    <property type="match status" value="1"/>
</dbReference>
<feature type="domain" description="Calpain catalytic" evidence="7">
    <location>
        <begin position="24"/>
        <end position="346"/>
    </location>
</feature>
<dbReference type="InterPro" id="IPR022682">
    <property type="entry name" value="Calpain_domain_III"/>
</dbReference>
<dbReference type="PANTHER" id="PTHR10183">
    <property type="entry name" value="CALPAIN"/>
    <property type="match status" value="1"/>
</dbReference>
<dbReference type="SUPFAM" id="SSF54001">
    <property type="entry name" value="Cysteine proteinases"/>
    <property type="match status" value="1"/>
</dbReference>
<dbReference type="SMART" id="SM00720">
    <property type="entry name" value="calpain_III"/>
    <property type="match status" value="1"/>
</dbReference>